<reference evidence="2" key="1">
    <citation type="submission" date="2018-05" db="EMBL/GenBank/DDBJ databases">
        <title>Draft genome of Mucuna pruriens seed.</title>
        <authorList>
            <person name="Nnadi N.E."/>
            <person name="Vos R."/>
            <person name="Hasami M.H."/>
            <person name="Devisetty U.K."/>
            <person name="Aguiy J.C."/>
        </authorList>
    </citation>
    <scope>NUCLEOTIDE SEQUENCE [LARGE SCALE GENOMIC DNA]</scope>
    <source>
        <strain evidence="2">JCA_2017</strain>
    </source>
</reference>
<proteinExistence type="predicted"/>
<dbReference type="AlphaFoldDB" id="A0A371ICS1"/>
<keyword evidence="3" id="KW-1185">Reference proteome</keyword>
<accession>A0A371ICS1</accession>
<evidence type="ECO:0000313" key="3">
    <source>
        <dbReference type="Proteomes" id="UP000257109"/>
    </source>
</evidence>
<evidence type="ECO:0000313" key="2">
    <source>
        <dbReference type="EMBL" id="RDY12823.1"/>
    </source>
</evidence>
<feature type="region of interest" description="Disordered" evidence="1">
    <location>
        <begin position="50"/>
        <end position="78"/>
    </location>
</feature>
<dbReference type="EMBL" id="QJKJ01000398">
    <property type="protein sequence ID" value="RDY12823.1"/>
    <property type="molecule type" value="Genomic_DNA"/>
</dbReference>
<feature type="compositionally biased region" description="Polar residues" evidence="1">
    <location>
        <begin position="57"/>
        <end position="68"/>
    </location>
</feature>
<protein>
    <submittedName>
        <fullName evidence="2">Uncharacterized protein</fullName>
    </submittedName>
</protein>
<organism evidence="2 3">
    <name type="scientific">Mucuna pruriens</name>
    <name type="common">Velvet bean</name>
    <name type="synonym">Dolichos pruriens</name>
    <dbReference type="NCBI Taxonomy" id="157652"/>
    <lineage>
        <taxon>Eukaryota</taxon>
        <taxon>Viridiplantae</taxon>
        <taxon>Streptophyta</taxon>
        <taxon>Embryophyta</taxon>
        <taxon>Tracheophyta</taxon>
        <taxon>Spermatophyta</taxon>
        <taxon>Magnoliopsida</taxon>
        <taxon>eudicotyledons</taxon>
        <taxon>Gunneridae</taxon>
        <taxon>Pentapetalae</taxon>
        <taxon>rosids</taxon>
        <taxon>fabids</taxon>
        <taxon>Fabales</taxon>
        <taxon>Fabaceae</taxon>
        <taxon>Papilionoideae</taxon>
        <taxon>50 kb inversion clade</taxon>
        <taxon>NPAAA clade</taxon>
        <taxon>indigoferoid/millettioid clade</taxon>
        <taxon>Phaseoleae</taxon>
        <taxon>Mucuna</taxon>
    </lineage>
</organism>
<feature type="non-terminal residue" evidence="2">
    <location>
        <position position="1"/>
    </location>
</feature>
<sequence>MTNNKAKSTSFGAKFFSYGQNQVKLKIKKDQEIKVMKGNEKAMIQKKTTHFEEKRTNLSQFSQGQKHTMPNLLDQKPK</sequence>
<evidence type="ECO:0000256" key="1">
    <source>
        <dbReference type="SAM" id="MobiDB-lite"/>
    </source>
</evidence>
<name>A0A371ICS1_MUCPR</name>
<comment type="caution">
    <text evidence="2">The sequence shown here is derived from an EMBL/GenBank/DDBJ whole genome shotgun (WGS) entry which is preliminary data.</text>
</comment>
<gene>
    <name evidence="2" type="ORF">CR513_02331</name>
</gene>
<dbReference type="Proteomes" id="UP000257109">
    <property type="component" value="Unassembled WGS sequence"/>
</dbReference>